<dbReference type="Pfam" id="PF06772">
    <property type="entry name" value="LtrA"/>
    <property type="match status" value="1"/>
</dbReference>
<evidence type="ECO:0008006" key="5">
    <source>
        <dbReference type="Google" id="ProtNLM"/>
    </source>
</evidence>
<keyword evidence="2" id="KW-0812">Transmembrane</keyword>
<feature type="transmembrane region" description="Helical" evidence="2">
    <location>
        <begin position="279"/>
        <end position="298"/>
    </location>
</feature>
<feature type="transmembrane region" description="Helical" evidence="2">
    <location>
        <begin position="522"/>
        <end position="545"/>
    </location>
</feature>
<feature type="transmembrane region" description="Helical" evidence="2">
    <location>
        <begin position="213"/>
        <end position="236"/>
    </location>
</feature>
<dbReference type="PANTHER" id="PTHR42101">
    <property type="entry name" value="CHROMOSOME 16, WHOLE GENOME SHOTGUN SEQUENCE"/>
    <property type="match status" value="1"/>
</dbReference>
<keyword evidence="4" id="KW-1185">Reference proteome</keyword>
<feature type="transmembrane region" description="Helical" evidence="2">
    <location>
        <begin position="493"/>
        <end position="516"/>
    </location>
</feature>
<dbReference type="EMBL" id="MU006787">
    <property type="protein sequence ID" value="KAF2639187.1"/>
    <property type="molecule type" value="Genomic_DNA"/>
</dbReference>
<dbReference type="InterPro" id="IPR010640">
    <property type="entry name" value="Low_temperature_requirement_A"/>
</dbReference>
<evidence type="ECO:0000256" key="1">
    <source>
        <dbReference type="SAM" id="MobiDB-lite"/>
    </source>
</evidence>
<name>A0A6A6RVK1_9PLEO</name>
<sequence>MGWAIHNQKKRGVDAEKHLKRLHKNTPFIESPLEGADHDSLVFSQRHEANTTELFFDLFFVANLATFTTYHSITDHTYLIAYIGFFGILWSTWFHVTLHDVRFARDSLYERVCKTVQFVTFVGLALVGSGFNPNSTTVNNTNFRILCYTLLISRILLAIQYTVVLFYVMRARFTKLYFPLGLTIAVYLTAGVIFGAMTPAFKKGDKAKHSIYVVWYIVMFVESIAVVGISCIYRMLSFKKTHLMERMSLLTLIVIGEGAIGTTKTVSRLMGKSGLNVEGCFLIMCIIGILVLVWALYFDKFPHGHYGTIRQQIWSLLHFPFQLAIVGLLEGCQQVALARYVIKNWEKIDHYRAVYCLEDHLDGSKLRDKLASLVNYWGFTAKYETLAFQNLTMEAVYKIGNTSDICSESNAKEYEETGIWPTEFAQLTQQMFDGVYIGLGMKLPVSKLEHETAQDIAIRSWRIVYIYYWASFCLLVACSIVFLVLIRRHRADLFDFVSITSRLVVLVIGGVLIGLVANYNALYAFLRSPAVLPVCLVLLFLILLFDKLSAAISNVHTKNSGEPYALEYQKDDHHGAGGGVGVAHGHVEQVADVAHGHHASRRRHKATRTKPEAQRSRSKDHSHRSRSKSDGHRSRSNVDGHRHHRKHEPSRERSRSPSLHPGMGHHGGYPPAQGYGQHYGA</sequence>
<evidence type="ECO:0000313" key="3">
    <source>
        <dbReference type="EMBL" id="KAF2639187.1"/>
    </source>
</evidence>
<evidence type="ECO:0000256" key="2">
    <source>
        <dbReference type="SAM" id="Phobius"/>
    </source>
</evidence>
<protein>
    <recommendedName>
        <fullName evidence="5">Low temperature requirement A</fullName>
    </recommendedName>
</protein>
<feature type="transmembrane region" description="Helical" evidence="2">
    <location>
        <begin position="176"/>
        <end position="201"/>
    </location>
</feature>
<dbReference type="OrthoDB" id="3177213at2759"/>
<feature type="transmembrane region" description="Helical" evidence="2">
    <location>
        <begin position="79"/>
        <end position="96"/>
    </location>
</feature>
<feature type="compositionally biased region" description="Basic residues" evidence="1">
    <location>
        <begin position="596"/>
        <end position="608"/>
    </location>
</feature>
<gene>
    <name evidence="3" type="ORF">P280DRAFT_55916</name>
</gene>
<organism evidence="3 4">
    <name type="scientific">Massarina eburnea CBS 473.64</name>
    <dbReference type="NCBI Taxonomy" id="1395130"/>
    <lineage>
        <taxon>Eukaryota</taxon>
        <taxon>Fungi</taxon>
        <taxon>Dikarya</taxon>
        <taxon>Ascomycota</taxon>
        <taxon>Pezizomycotina</taxon>
        <taxon>Dothideomycetes</taxon>
        <taxon>Pleosporomycetidae</taxon>
        <taxon>Pleosporales</taxon>
        <taxon>Massarineae</taxon>
        <taxon>Massarinaceae</taxon>
        <taxon>Massarina</taxon>
    </lineage>
</organism>
<reference evidence="3" key="1">
    <citation type="journal article" date="2020" name="Stud. Mycol.">
        <title>101 Dothideomycetes genomes: a test case for predicting lifestyles and emergence of pathogens.</title>
        <authorList>
            <person name="Haridas S."/>
            <person name="Albert R."/>
            <person name="Binder M."/>
            <person name="Bloem J."/>
            <person name="Labutti K."/>
            <person name="Salamov A."/>
            <person name="Andreopoulos B."/>
            <person name="Baker S."/>
            <person name="Barry K."/>
            <person name="Bills G."/>
            <person name="Bluhm B."/>
            <person name="Cannon C."/>
            <person name="Castanera R."/>
            <person name="Culley D."/>
            <person name="Daum C."/>
            <person name="Ezra D."/>
            <person name="Gonzalez J."/>
            <person name="Henrissat B."/>
            <person name="Kuo A."/>
            <person name="Liang C."/>
            <person name="Lipzen A."/>
            <person name="Lutzoni F."/>
            <person name="Magnuson J."/>
            <person name="Mondo S."/>
            <person name="Nolan M."/>
            <person name="Ohm R."/>
            <person name="Pangilinan J."/>
            <person name="Park H.-J."/>
            <person name="Ramirez L."/>
            <person name="Alfaro M."/>
            <person name="Sun H."/>
            <person name="Tritt A."/>
            <person name="Yoshinaga Y."/>
            <person name="Zwiers L.-H."/>
            <person name="Turgeon B."/>
            <person name="Goodwin S."/>
            <person name="Spatafora J."/>
            <person name="Crous P."/>
            <person name="Grigoriev I."/>
        </authorList>
    </citation>
    <scope>NUCLEOTIDE SEQUENCE</scope>
    <source>
        <strain evidence="3">CBS 473.64</strain>
    </source>
</reference>
<accession>A0A6A6RVK1</accession>
<feature type="transmembrane region" description="Helical" evidence="2">
    <location>
        <begin position="54"/>
        <end position="73"/>
    </location>
</feature>
<evidence type="ECO:0000313" key="4">
    <source>
        <dbReference type="Proteomes" id="UP000799753"/>
    </source>
</evidence>
<dbReference type="PANTHER" id="PTHR42101:SF1">
    <property type="entry name" value="LOW TEMPERATURE REQUIREMENT A"/>
    <property type="match status" value="1"/>
</dbReference>
<dbReference type="Proteomes" id="UP000799753">
    <property type="component" value="Unassembled WGS sequence"/>
</dbReference>
<feature type="transmembrane region" description="Helical" evidence="2">
    <location>
        <begin position="108"/>
        <end position="131"/>
    </location>
</feature>
<proteinExistence type="predicted"/>
<feature type="transmembrane region" description="Helical" evidence="2">
    <location>
        <begin position="466"/>
        <end position="486"/>
    </location>
</feature>
<feature type="region of interest" description="Disordered" evidence="1">
    <location>
        <begin position="594"/>
        <end position="681"/>
    </location>
</feature>
<keyword evidence="2" id="KW-1133">Transmembrane helix</keyword>
<feature type="compositionally biased region" description="Basic and acidic residues" evidence="1">
    <location>
        <begin position="609"/>
        <end position="619"/>
    </location>
</feature>
<dbReference type="AlphaFoldDB" id="A0A6A6RVK1"/>
<feature type="compositionally biased region" description="Basic and acidic residues" evidence="1">
    <location>
        <begin position="627"/>
        <end position="640"/>
    </location>
</feature>
<keyword evidence="2" id="KW-0472">Membrane</keyword>
<feature type="transmembrane region" description="Helical" evidence="2">
    <location>
        <begin position="143"/>
        <end position="169"/>
    </location>
</feature>
<feature type="transmembrane region" description="Helical" evidence="2">
    <location>
        <begin position="319"/>
        <end position="342"/>
    </location>
</feature>